<organism evidence="2 3">
    <name type="scientific">Kryptobacter tengchongensis</name>
    <dbReference type="NCBI Taxonomy" id="1643429"/>
    <lineage>
        <taxon>Bacteria</taxon>
        <taxon>Pseudomonadati</taxon>
        <taxon>Candidatus Kryptoniota</taxon>
        <taxon>Candidatus Kryptobacter</taxon>
    </lineage>
</organism>
<dbReference type="SUPFAM" id="SSF54292">
    <property type="entry name" value="2Fe-2S ferredoxin-like"/>
    <property type="match status" value="1"/>
</dbReference>
<dbReference type="Gene3D" id="3.10.20.30">
    <property type="match status" value="1"/>
</dbReference>
<dbReference type="OrthoDB" id="9810588at2"/>
<dbReference type="InterPro" id="IPR036010">
    <property type="entry name" value="2Fe-2S_ferredoxin-like_sf"/>
</dbReference>
<evidence type="ECO:0000313" key="2">
    <source>
        <dbReference type="EMBL" id="CUT04556.1"/>
    </source>
</evidence>
<name>A0A656CZG8_KRYT1</name>
<gene>
    <name evidence="2" type="ORF">JGI24_01517</name>
</gene>
<sequence length="95" mass="10663">MPVINFHGLGIKITCDFGETIFEVAMKNSIPLAESCGGEKVCGHCRITVIHGIENLSEPEPDERKLMAEKRFSENERLACSTRIYGDVKITTSYW</sequence>
<dbReference type="Proteomes" id="UP000243065">
    <property type="component" value="Unassembled WGS sequence"/>
</dbReference>
<dbReference type="AlphaFoldDB" id="A0A656CZG8"/>
<keyword evidence="3" id="KW-1185">Reference proteome</keyword>
<dbReference type="CDD" id="cd00207">
    <property type="entry name" value="fer2"/>
    <property type="match status" value="1"/>
</dbReference>
<accession>A0A656CZG8</accession>
<protein>
    <submittedName>
        <fullName evidence="2">Ferredoxin, 2Fe-2S</fullName>
    </submittedName>
</protein>
<dbReference type="EMBL" id="CZVU01000094">
    <property type="protein sequence ID" value="CUT04556.1"/>
    <property type="molecule type" value="Genomic_DNA"/>
</dbReference>
<proteinExistence type="predicted"/>
<feature type="domain" description="2Fe-2S ferredoxin-type" evidence="1">
    <location>
        <begin position="2"/>
        <end position="95"/>
    </location>
</feature>
<evidence type="ECO:0000259" key="1">
    <source>
        <dbReference type="PROSITE" id="PS51085"/>
    </source>
</evidence>
<dbReference type="InterPro" id="IPR001041">
    <property type="entry name" value="2Fe-2S_ferredoxin-type"/>
</dbReference>
<evidence type="ECO:0000313" key="3">
    <source>
        <dbReference type="Proteomes" id="UP000243065"/>
    </source>
</evidence>
<dbReference type="InterPro" id="IPR012675">
    <property type="entry name" value="Beta-grasp_dom_sf"/>
</dbReference>
<dbReference type="PROSITE" id="PS51085">
    <property type="entry name" value="2FE2S_FER_2"/>
    <property type="match status" value="1"/>
</dbReference>
<dbReference type="Pfam" id="PF00111">
    <property type="entry name" value="Fer2"/>
    <property type="match status" value="1"/>
</dbReference>
<reference evidence="2 3" key="1">
    <citation type="submission" date="2015-11" db="EMBL/GenBank/DDBJ databases">
        <authorList>
            <person name="Varghese N."/>
        </authorList>
    </citation>
    <scope>NUCLEOTIDE SEQUENCE [LARGE SCALE GENOMIC DNA]</scope>
    <source>
        <strain evidence="2 3">JGI-24</strain>
    </source>
</reference>
<dbReference type="GO" id="GO:0051536">
    <property type="term" value="F:iron-sulfur cluster binding"/>
    <property type="evidence" value="ECO:0007669"/>
    <property type="project" value="InterPro"/>
</dbReference>
<dbReference type="RefSeq" id="WP_072150821.1">
    <property type="nucleotide sequence ID" value="NZ_CZVH01000074.1"/>
</dbReference>